<dbReference type="Proteomes" id="UP000007879">
    <property type="component" value="Unassembled WGS sequence"/>
</dbReference>
<name>A0AAN0K362_AMPQE</name>
<proteinExistence type="predicted"/>
<evidence type="ECO:0000313" key="1">
    <source>
        <dbReference type="EnsemblMetazoa" id="XP_019863785.1"/>
    </source>
</evidence>
<protein>
    <submittedName>
        <fullName evidence="1">Uncharacterized protein</fullName>
    </submittedName>
</protein>
<dbReference type="RefSeq" id="XP_019863785.1">
    <property type="nucleotide sequence ID" value="XM_020008226.1"/>
</dbReference>
<organism evidence="1 2">
    <name type="scientific">Amphimedon queenslandica</name>
    <name type="common">Sponge</name>
    <dbReference type="NCBI Taxonomy" id="400682"/>
    <lineage>
        <taxon>Eukaryota</taxon>
        <taxon>Metazoa</taxon>
        <taxon>Porifera</taxon>
        <taxon>Demospongiae</taxon>
        <taxon>Heteroscleromorpha</taxon>
        <taxon>Haplosclerida</taxon>
        <taxon>Niphatidae</taxon>
        <taxon>Amphimedon</taxon>
    </lineage>
</organism>
<evidence type="ECO:0000313" key="2">
    <source>
        <dbReference type="Proteomes" id="UP000007879"/>
    </source>
</evidence>
<reference evidence="1" key="2">
    <citation type="submission" date="2024-06" db="UniProtKB">
        <authorList>
            <consortium name="EnsemblMetazoa"/>
        </authorList>
    </citation>
    <scope>IDENTIFICATION</scope>
</reference>
<keyword evidence="2" id="KW-1185">Reference proteome</keyword>
<reference evidence="2" key="1">
    <citation type="journal article" date="2010" name="Nature">
        <title>The Amphimedon queenslandica genome and the evolution of animal complexity.</title>
        <authorList>
            <person name="Srivastava M."/>
            <person name="Simakov O."/>
            <person name="Chapman J."/>
            <person name="Fahey B."/>
            <person name="Gauthier M.E."/>
            <person name="Mitros T."/>
            <person name="Richards G.S."/>
            <person name="Conaco C."/>
            <person name="Dacre M."/>
            <person name="Hellsten U."/>
            <person name="Larroux C."/>
            <person name="Putnam N.H."/>
            <person name="Stanke M."/>
            <person name="Adamska M."/>
            <person name="Darling A."/>
            <person name="Degnan S.M."/>
            <person name="Oakley T.H."/>
            <person name="Plachetzki D.C."/>
            <person name="Zhai Y."/>
            <person name="Adamski M."/>
            <person name="Calcino A."/>
            <person name="Cummins S.F."/>
            <person name="Goodstein D.M."/>
            <person name="Harris C."/>
            <person name="Jackson D.J."/>
            <person name="Leys S.P."/>
            <person name="Shu S."/>
            <person name="Woodcroft B.J."/>
            <person name="Vervoort M."/>
            <person name="Kosik K.S."/>
            <person name="Manning G."/>
            <person name="Degnan B.M."/>
            <person name="Rokhsar D.S."/>
        </authorList>
    </citation>
    <scope>NUCLEOTIDE SEQUENCE [LARGE SCALE GENOMIC DNA]</scope>
</reference>
<dbReference type="AlphaFoldDB" id="A0AAN0K362"/>
<accession>A0AAN0K362</accession>
<dbReference type="GeneID" id="109592918"/>
<dbReference type="KEGG" id="aqu:109592918"/>
<dbReference type="EnsemblMetazoa" id="XM_020008226.1">
    <property type="protein sequence ID" value="XP_019863785.1"/>
    <property type="gene ID" value="LOC109592918"/>
</dbReference>
<sequence>MSGDLHIVDTVMYQFNLTPNLTPDQLVGRLTPYLFGVSRNFVLSLWKFLSILKVQQEHNIADKTVEDLLPLQTEDGKPVTSLVSQIKMLASEVSTPPSLPLPMSSVLSSSEEKRVLYDYVVELGKELVGDSKDYLQDSDLFRDDAKILLGTCTCALLIDVATN</sequence>